<evidence type="ECO:0000259" key="7">
    <source>
        <dbReference type="Pfam" id="PF01048"/>
    </source>
</evidence>
<gene>
    <name evidence="8" type="ORF">HNQ03_003042</name>
</gene>
<dbReference type="InterPro" id="IPR011268">
    <property type="entry name" value="Purine_phosphorylase"/>
</dbReference>
<dbReference type="CDD" id="cd09009">
    <property type="entry name" value="PNP-EcPNPII_like"/>
    <property type="match status" value="1"/>
</dbReference>
<reference evidence="8" key="1">
    <citation type="submission" date="2020-05" db="EMBL/GenBank/DDBJ databases">
        <title>Genomic Encyclopedia of Type Strains, Phase IV (KMG-V): Genome sequencing to study the core and pangenomes of soil and plant-associated prokaryotes.</title>
        <authorList>
            <person name="Whitman W."/>
        </authorList>
    </citation>
    <scope>NUCLEOTIDE SEQUENCE</scope>
    <source>
        <strain evidence="8">16F</strain>
    </source>
</reference>
<proteinExistence type="inferred from homology"/>
<dbReference type="GO" id="GO:0009116">
    <property type="term" value="P:nucleoside metabolic process"/>
    <property type="evidence" value="ECO:0007669"/>
    <property type="project" value="InterPro"/>
</dbReference>
<comment type="similarity">
    <text evidence="2 6">Belongs to the PNP/MTAP phosphorylase family.</text>
</comment>
<dbReference type="Proteomes" id="UP000610746">
    <property type="component" value="Unassembled WGS sequence"/>
</dbReference>
<evidence type="ECO:0000313" key="8">
    <source>
        <dbReference type="EMBL" id="NRS93950.1"/>
    </source>
</evidence>
<dbReference type="InterPro" id="IPR035994">
    <property type="entry name" value="Nucleoside_phosphorylase_sf"/>
</dbReference>
<dbReference type="NCBIfam" id="TIGR01700">
    <property type="entry name" value="PNPH"/>
    <property type="match status" value="1"/>
</dbReference>
<dbReference type="EC" id="2.4.2.1" evidence="6"/>
<dbReference type="SUPFAM" id="SSF53167">
    <property type="entry name" value="Purine and uridine phosphorylases"/>
    <property type="match status" value="1"/>
</dbReference>
<comment type="caution">
    <text evidence="8">The sequence shown here is derived from an EMBL/GenBank/DDBJ whole genome shotgun (WGS) entry which is preliminary data.</text>
</comment>
<evidence type="ECO:0000256" key="6">
    <source>
        <dbReference type="PIRNR" id="PIRNR000477"/>
    </source>
</evidence>
<keyword evidence="9" id="KW-1185">Reference proteome</keyword>
<dbReference type="NCBIfam" id="TIGR01697">
    <property type="entry name" value="PNPH-PUNA-XAPA"/>
    <property type="match status" value="1"/>
</dbReference>
<dbReference type="EMBL" id="JABSNO010000033">
    <property type="protein sequence ID" value="NRS93950.1"/>
    <property type="molecule type" value="Genomic_DNA"/>
</dbReference>
<dbReference type="GO" id="GO:0004731">
    <property type="term" value="F:purine-nucleoside phosphorylase activity"/>
    <property type="evidence" value="ECO:0007669"/>
    <property type="project" value="UniProtKB-EC"/>
</dbReference>
<dbReference type="AlphaFoldDB" id="A0A8J8GB32"/>
<evidence type="ECO:0000256" key="1">
    <source>
        <dbReference type="ARBA" id="ARBA00005058"/>
    </source>
</evidence>
<sequence>MFEKIKETADFIKNIIQETPDFAIVLGSGLGALVEEVDAIHTLDYSEIPNFPQTTVVGHGGKLIYGTLEGKKVLMMSGRFHYYEGHDMQTVVFPFRVFKLLGIQNLIVSNASGGVNPNFNVADIMIINDHINMMPEHPLRGKNIDELGPRFVDMSEPYNKKMIETAEQVAKDLDIKVHQGCYVSLQGPTFETPAEYGMIRAIGGDAVGMSTVPEIIVAKHQGMDCFGISIITDVGGPEIAFSVSHEEVLQAANKAMPNVILLVKGLVREYELGFSTF</sequence>
<name>A0A8J8GB32_9FLAO</name>
<dbReference type="FunFam" id="3.40.50.1580:FF:000010">
    <property type="entry name" value="Purine nucleoside phosphorylase"/>
    <property type="match status" value="1"/>
</dbReference>
<keyword evidence="3" id="KW-0597">Phosphoprotein</keyword>
<accession>A0A8J8GB32</accession>
<keyword evidence="5 6" id="KW-0808">Transferase</keyword>
<dbReference type="GO" id="GO:0005737">
    <property type="term" value="C:cytoplasm"/>
    <property type="evidence" value="ECO:0007669"/>
    <property type="project" value="TreeGrafter"/>
</dbReference>
<feature type="domain" description="Nucleoside phosphorylase" evidence="7">
    <location>
        <begin position="22"/>
        <end position="268"/>
    </location>
</feature>
<dbReference type="PANTHER" id="PTHR11904:SF9">
    <property type="entry name" value="PURINE NUCLEOSIDE PHOSPHORYLASE-RELATED"/>
    <property type="match status" value="1"/>
</dbReference>
<dbReference type="UniPathway" id="UPA00606"/>
<organism evidence="8 9">
    <name type="scientific">Frigoriflavimonas asaccharolytica</name>
    <dbReference type="NCBI Taxonomy" id="2735899"/>
    <lineage>
        <taxon>Bacteria</taxon>
        <taxon>Pseudomonadati</taxon>
        <taxon>Bacteroidota</taxon>
        <taxon>Flavobacteriia</taxon>
        <taxon>Flavobacteriales</taxon>
        <taxon>Weeksellaceae</taxon>
        <taxon>Frigoriflavimonas</taxon>
    </lineage>
</organism>
<evidence type="ECO:0000256" key="4">
    <source>
        <dbReference type="ARBA" id="ARBA00022676"/>
    </source>
</evidence>
<comment type="pathway">
    <text evidence="1 6">Purine metabolism; purine nucleoside salvage.</text>
</comment>
<keyword evidence="4 6" id="KW-0328">Glycosyltransferase</keyword>
<dbReference type="PANTHER" id="PTHR11904">
    <property type="entry name" value="METHYLTHIOADENOSINE/PURINE NUCLEOSIDE PHOSPHORYLASE"/>
    <property type="match status" value="1"/>
</dbReference>
<evidence type="ECO:0000256" key="3">
    <source>
        <dbReference type="ARBA" id="ARBA00022553"/>
    </source>
</evidence>
<dbReference type="PIRSF" id="PIRSF000477">
    <property type="entry name" value="PurNPase"/>
    <property type="match status" value="1"/>
</dbReference>
<evidence type="ECO:0000256" key="5">
    <source>
        <dbReference type="ARBA" id="ARBA00022679"/>
    </source>
</evidence>
<evidence type="ECO:0000256" key="2">
    <source>
        <dbReference type="ARBA" id="ARBA00006751"/>
    </source>
</evidence>
<dbReference type="RefSeq" id="WP_173780487.1">
    <property type="nucleotide sequence ID" value="NZ_JABSNO010000033.1"/>
</dbReference>
<dbReference type="Pfam" id="PF01048">
    <property type="entry name" value="PNP_UDP_1"/>
    <property type="match status" value="1"/>
</dbReference>
<evidence type="ECO:0000313" key="9">
    <source>
        <dbReference type="Proteomes" id="UP000610746"/>
    </source>
</evidence>
<comment type="function">
    <text evidence="6">The purine nucleoside phosphorylases catalyze the phosphorolytic breakdown of the N-glycosidic bond in the beta-(deoxy)ribonucleoside molecules, with the formation of the corresponding free purine bases and pentose-1-phosphate.</text>
</comment>
<dbReference type="InterPro" id="IPR011270">
    <property type="entry name" value="Pur_Nuc_Pase_Ino/Guo-sp"/>
</dbReference>
<dbReference type="Gene3D" id="3.40.50.1580">
    <property type="entry name" value="Nucleoside phosphorylase domain"/>
    <property type="match status" value="1"/>
</dbReference>
<dbReference type="NCBIfam" id="NF006054">
    <property type="entry name" value="PRK08202.1"/>
    <property type="match status" value="1"/>
</dbReference>
<protein>
    <recommendedName>
        <fullName evidence="6">Purine nucleoside phosphorylase</fullName>
        <ecNumber evidence="6">2.4.2.1</ecNumber>
    </recommendedName>
    <alternativeName>
        <fullName evidence="6">Inosine-guanosine phosphorylase</fullName>
    </alternativeName>
</protein>
<dbReference type="InterPro" id="IPR000845">
    <property type="entry name" value="Nucleoside_phosphorylase_d"/>
</dbReference>